<keyword evidence="3" id="KW-1185">Reference proteome</keyword>
<dbReference type="Proteomes" id="UP001295444">
    <property type="component" value="Chromosome 07"/>
</dbReference>
<feature type="non-terminal residue" evidence="2">
    <location>
        <position position="1"/>
    </location>
</feature>
<organism evidence="2 3">
    <name type="scientific">Pelobates cultripes</name>
    <name type="common">Western spadefoot toad</name>
    <dbReference type="NCBI Taxonomy" id="61616"/>
    <lineage>
        <taxon>Eukaryota</taxon>
        <taxon>Metazoa</taxon>
        <taxon>Chordata</taxon>
        <taxon>Craniata</taxon>
        <taxon>Vertebrata</taxon>
        <taxon>Euteleostomi</taxon>
        <taxon>Amphibia</taxon>
        <taxon>Batrachia</taxon>
        <taxon>Anura</taxon>
        <taxon>Pelobatoidea</taxon>
        <taxon>Pelobatidae</taxon>
        <taxon>Pelobates</taxon>
    </lineage>
</organism>
<feature type="non-terminal residue" evidence="2">
    <location>
        <position position="69"/>
    </location>
</feature>
<evidence type="ECO:0000256" key="1">
    <source>
        <dbReference type="SAM" id="MobiDB-lite"/>
    </source>
</evidence>
<dbReference type="AlphaFoldDB" id="A0AAD1SPK4"/>
<evidence type="ECO:0000313" key="2">
    <source>
        <dbReference type="EMBL" id="CAH2305909.1"/>
    </source>
</evidence>
<proteinExistence type="predicted"/>
<feature type="region of interest" description="Disordered" evidence="1">
    <location>
        <begin position="49"/>
        <end position="69"/>
    </location>
</feature>
<evidence type="ECO:0000313" key="3">
    <source>
        <dbReference type="Proteomes" id="UP001295444"/>
    </source>
</evidence>
<accession>A0AAD1SPK4</accession>
<dbReference type="EMBL" id="OW240918">
    <property type="protein sequence ID" value="CAH2305909.1"/>
    <property type="molecule type" value="Genomic_DNA"/>
</dbReference>
<protein>
    <submittedName>
        <fullName evidence="2">Uncharacterized protein</fullName>
    </submittedName>
</protein>
<gene>
    <name evidence="2" type="ORF">PECUL_23A017531</name>
</gene>
<sequence length="69" mass="8131">EDYKEIAEDLRKEISNLGSRTEVLENKTDELCTAQNEIAEKIMKLEEDNKSMRSKLADKEDRSTRNKLW</sequence>
<reference evidence="2" key="1">
    <citation type="submission" date="2022-03" db="EMBL/GenBank/DDBJ databases">
        <authorList>
            <person name="Alioto T."/>
            <person name="Alioto T."/>
            <person name="Gomez Garrido J."/>
        </authorList>
    </citation>
    <scope>NUCLEOTIDE SEQUENCE</scope>
</reference>
<name>A0AAD1SPK4_PELCU</name>